<dbReference type="EMBL" id="VSSQ01092456">
    <property type="protein sequence ID" value="MPN37675.1"/>
    <property type="molecule type" value="Genomic_DNA"/>
</dbReference>
<reference evidence="1" key="1">
    <citation type="submission" date="2019-08" db="EMBL/GenBank/DDBJ databases">
        <authorList>
            <person name="Kucharzyk K."/>
            <person name="Murdoch R.W."/>
            <person name="Higgins S."/>
            <person name="Loffler F."/>
        </authorList>
    </citation>
    <scope>NUCLEOTIDE SEQUENCE</scope>
</reference>
<dbReference type="SUPFAM" id="SSF47226">
    <property type="entry name" value="Histidine-containing phosphotransfer domain, HPT domain"/>
    <property type="match status" value="1"/>
</dbReference>
<dbReference type="InterPro" id="IPR036641">
    <property type="entry name" value="HPT_dom_sf"/>
</dbReference>
<name>A0A645HF66_9ZZZZ</name>
<dbReference type="AlphaFoldDB" id="A0A645HF66"/>
<proteinExistence type="predicted"/>
<dbReference type="Gene3D" id="1.20.120.160">
    <property type="entry name" value="HPT domain"/>
    <property type="match status" value="1"/>
</dbReference>
<evidence type="ECO:0008006" key="2">
    <source>
        <dbReference type="Google" id="ProtNLM"/>
    </source>
</evidence>
<organism evidence="1">
    <name type="scientific">bioreactor metagenome</name>
    <dbReference type="NCBI Taxonomy" id="1076179"/>
    <lineage>
        <taxon>unclassified sequences</taxon>
        <taxon>metagenomes</taxon>
        <taxon>ecological metagenomes</taxon>
    </lineage>
</organism>
<gene>
    <name evidence="1" type="ORF">SDC9_185195</name>
</gene>
<comment type="caution">
    <text evidence="1">The sequence shown here is derived from an EMBL/GenBank/DDBJ whole genome shotgun (WGS) entry which is preliminary data.</text>
</comment>
<accession>A0A645HF66</accession>
<sequence>MVPDSLDGFDVSAAVGRMLNQPTLWWQAVGLFVAHFADWEAAWRDSIGDDPLERKQVHALRSAAANVGAHEIAASAGVLEACLLARLAGGTDGIPEAMRARLLTDFRHAWQVAADALERSQPEGMAR</sequence>
<evidence type="ECO:0000313" key="1">
    <source>
        <dbReference type="EMBL" id="MPN37675.1"/>
    </source>
</evidence>
<dbReference type="GO" id="GO:0000160">
    <property type="term" value="P:phosphorelay signal transduction system"/>
    <property type="evidence" value="ECO:0007669"/>
    <property type="project" value="InterPro"/>
</dbReference>
<protein>
    <recommendedName>
        <fullName evidence="2">HPt domain-containing protein</fullName>
    </recommendedName>
</protein>